<organism evidence="1 2">
    <name type="scientific">Neorhizobium galegae bv. officinalis</name>
    <dbReference type="NCBI Taxonomy" id="323656"/>
    <lineage>
        <taxon>Bacteria</taxon>
        <taxon>Pseudomonadati</taxon>
        <taxon>Pseudomonadota</taxon>
        <taxon>Alphaproteobacteria</taxon>
        <taxon>Hyphomicrobiales</taxon>
        <taxon>Rhizobiaceae</taxon>
        <taxon>Rhizobium/Agrobacterium group</taxon>
        <taxon>Neorhizobium</taxon>
    </lineage>
</organism>
<gene>
    <name evidence="1" type="ORF">NGAL_HAMBI1145_17550</name>
</gene>
<evidence type="ECO:0000313" key="1">
    <source>
        <dbReference type="EMBL" id="CDZ33283.1"/>
    </source>
</evidence>
<sequence length="90" mass="10001">MGIFQVTCHKPDNADRDRRMQGVGGPGGGGWYRSIDAIISLIRGGDQFWTVDQKGNSVWIIISKRNGREYIKTQSDDIEPNNLLALPVCP</sequence>
<evidence type="ECO:0008006" key="3">
    <source>
        <dbReference type="Google" id="ProtNLM"/>
    </source>
</evidence>
<evidence type="ECO:0000313" key="2">
    <source>
        <dbReference type="Proteomes" id="UP000046176"/>
    </source>
</evidence>
<reference evidence="1 2" key="1">
    <citation type="submission" date="2014-08" db="EMBL/GenBank/DDBJ databases">
        <authorList>
            <person name="Chen Y.-H."/>
        </authorList>
    </citation>
    <scope>NUCLEOTIDE SEQUENCE [LARGE SCALE GENOMIC DNA]</scope>
</reference>
<dbReference type="InterPro" id="IPR024997">
    <property type="entry name" value="DUF3892"/>
</dbReference>
<dbReference type="Proteomes" id="UP000046176">
    <property type="component" value="Unassembled WGS sequence"/>
</dbReference>
<dbReference type="Pfam" id="PF13031">
    <property type="entry name" value="DUF3892"/>
    <property type="match status" value="1"/>
</dbReference>
<dbReference type="AlphaFoldDB" id="A0A0T7FE96"/>
<dbReference type="OrthoDB" id="826539at2"/>
<dbReference type="RefSeq" id="WP_080951052.1">
    <property type="nucleotide sequence ID" value="NZ_CCRH01000004.1"/>
</dbReference>
<protein>
    <recommendedName>
        <fullName evidence="3">DUF3892 domain-containing protein</fullName>
    </recommendedName>
</protein>
<name>A0A0T7FE96_NEOGA</name>
<proteinExistence type="predicted"/>
<dbReference type="EMBL" id="CCRH01000004">
    <property type="protein sequence ID" value="CDZ33283.1"/>
    <property type="molecule type" value="Genomic_DNA"/>
</dbReference>
<accession>A0A0T7FE96</accession>